<feature type="compositionally biased region" description="Acidic residues" evidence="1">
    <location>
        <begin position="1"/>
        <end position="11"/>
    </location>
</feature>
<name>A0A2S8GRC8_9BACT</name>
<gene>
    <name evidence="3" type="ORF">C5Y93_07320</name>
</gene>
<feature type="transmembrane region" description="Helical" evidence="2">
    <location>
        <begin position="171"/>
        <end position="192"/>
    </location>
</feature>
<keyword evidence="2" id="KW-0812">Transmembrane</keyword>
<feature type="transmembrane region" description="Helical" evidence="2">
    <location>
        <begin position="54"/>
        <end position="74"/>
    </location>
</feature>
<feature type="transmembrane region" description="Helical" evidence="2">
    <location>
        <begin position="136"/>
        <end position="159"/>
    </location>
</feature>
<dbReference type="AlphaFoldDB" id="A0A2S8GRC8"/>
<sequence length="231" mass="25678">MSDPELWEEDSAPPPPAYEDSSVPRSRFSLARLVAATAIAALPLLLVTEKNQPYGWVFLVCSLGLGAIAVVVRAADLPRLNLTLLFAIPCMAFCSCCILVVHPAFVLLLGLSSAYALACLAFPIERPELPTESVTMFVWLTGLPTFVLFTLAAIGLTYGRRMPPEQLPDRYWAVLLLPAIFFLLAVVNFYWFVTDPYDSLDENPQRGYWYEMSLVILPYVTLFIIGRVILA</sequence>
<protein>
    <submittedName>
        <fullName evidence="3">Uncharacterized protein</fullName>
    </submittedName>
</protein>
<feature type="transmembrane region" description="Helical" evidence="2">
    <location>
        <begin position="212"/>
        <end position="230"/>
    </location>
</feature>
<dbReference type="RefSeq" id="WP_105334751.1">
    <property type="nucleotide sequence ID" value="NZ_PUHZ01000007.1"/>
</dbReference>
<feature type="transmembrane region" description="Helical" evidence="2">
    <location>
        <begin position="28"/>
        <end position="47"/>
    </location>
</feature>
<dbReference type="Proteomes" id="UP000237819">
    <property type="component" value="Unassembled WGS sequence"/>
</dbReference>
<comment type="caution">
    <text evidence="3">The sequence shown here is derived from an EMBL/GenBank/DDBJ whole genome shotgun (WGS) entry which is preliminary data.</text>
</comment>
<keyword evidence="2" id="KW-0472">Membrane</keyword>
<accession>A0A2S8GRC8</accession>
<keyword evidence="2" id="KW-1133">Transmembrane helix</keyword>
<reference evidence="3 4" key="1">
    <citation type="submission" date="2018-02" db="EMBL/GenBank/DDBJ databases">
        <title>Comparative genomes isolates from brazilian mangrove.</title>
        <authorList>
            <person name="Araujo J.E."/>
            <person name="Taketani R.G."/>
            <person name="Silva M.C.P."/>
            <person name="Loureco M.V."/>
            <person name="Andreote F.D."/>
        </authorList>
    </citation>
    <scope>NUCLEOTIDE SEQUENCE [LARGE SCALE GENOMIC DNA]</scope>
    <source>
        <strain evidence="3 4">Nap-Phe MGV</strain>
    </source>
</reference>
<feature type="region of interest" description="Disordered" evidence="1">
    <location>
        <begin position="1"/>
        <end position="22"/>
    </location>
</feature>
<dbReference type="OrthoDB" id="10013282at2"/>
<evidence type="ECO:0000256" key="2">
    <source>
        <dbReference type="SAM" id="Phobius"/>
    </source>
</evidence>
<feature type="transmembrane region" description="Helical" evidence="2">
    <location>
        <begin position="106"/>
        <end position="124"/>
    </location>
</feature>
<feature type="transmembrane region" description="Helical" evidence="2">
    <location>
        <begin position="80"/>
        <end position="101"/>
    </location>
</feature>
<evidence type="ECO:0000256" key="1">
    <source>
        <dbReference type="SAM" id="MobiDB-lite"/>
    </source>
</evidence>
<evidence type="ECO:0000313" key="4">
    <source>
        <dbReference type="Proteomes" id="UP000237819"/>
    </source>
</evidence>
<evidence type="ECO:0000313" key="3">
    <source>
        <dbReference type="EMBL" id="PQO46952.1"/>
    </source>
</evidence>
<dbReference type="EMBL" id="PUHZ01000007">
    <property type="protein sequence ID" value="PQO46952.1"/>
    <property type="molecule type" value="Genomic_DNA"/>
</dbReference>
<proteinExistence type="predicted"/>
<organism evidence="3 4">
    <name type="scientific">Blastopirellula marina</name>
    <dbReference type="NCBI Taxonomy" id="124"/>
    <lineage>
        <taxon>Bacteria</taxon>
        <taxon>Pseudomonadati</taxon>
        <taxon>Planctomycetota</taxon>
        <taxon>Planctomycetia</taxon>
        <taxon>Pirellulales</taxon>
        <taxon>Pirellulaceae</taxon>
        <taxon>Blastopirellula</taxon>
    </lineage>
</organism>